<name>M7BJI7_CHEMY</name>
<keyword evidence="6" id="KW-0472">Membrane</keyword>
<feature type="region of interest" description="Disordered" evidence="9">
    <location>
        <begin position="399"/>
        <end position="422"/>
    </location>
</feature>
<gene>
    <name evidence="11" type="ORF">UY3_10654</name>
</gene>
<sequence>MATGRIQRFECFTDYARELSCHWEAAAQTNCSKEFRLYYKKEILSTVYNTCIPETGKGSSMNSVSNCICIILPEYFTAGLAYHLALQANGTVLWNDTVEVAYIVKPRPPTNLTIEKGENGNFYVLRWIESYSAADMLYGEQVIYEVKYWNKQNPEEEFVEQLPYQTTHFEIRATQLKQGYDYLVRISVWRKMLSTDEIKAPFYDVKQTHMEHQLSCKNCLAKYAQGQTLKGKDNVKSGEKPGSCLNKCGEWFPEEYEAVLIPEITLIEDSLEICECSRNTETENHEDNLGEILLCPPCESSANSFIEHTQHNDALADMFIKLLECGTSIHDTEIPDFIIEEQKTFENCESENSSQQTPKENVVQDQQSGDTSHACSFSTTASQDDYNCRAASTKSVRSEESFESGYQSSNIDTASPEAKNPPDMLHQRHFLCSSETQHDLLVLIKKSPNAPSSEIIKDGINTPAYQSFDSLMSQSTEPCSTAYKSFDSLMSQSTEPCSTAYKSFDSLLSQSTESCSTAYKSFASLLSQSTVSNSLTQCLENPSSSLSLAEFPENQILPYREEQTHQPLGDQSCYTNHKGDCTETAFQTICSEDIDFPWFFSHAHDKVSFFLPEKEIHKQITCQHVPEKAAAISCPSVSNPSSYQPFGIALKDNNTHCDNNSEAISESPYKPFINLLNNNLKETLPAITVCESDLEINLSDFL</sequence>
<evidence type="ECO:0000256" key="3">
    <source>
        <dbReference type="ARBA" id="ARBA00022692"/>
    </source>
</evidence>
<dbReference type="eggNOG" id="ENOG502S3Y8">
    <property type="taxonomic scope" value="Eukaryota"/>
</dbReference>
<keyword evidence="5" id="KW-1133">Transmembrane helix</keyword>
<accession>M7BJI7</accession>
<keyword evidence="4" id="KW-0732">Signal</keyword>
<evidence type="ECO:0000256" key="5">
    <source>
        <dbReference type="ARBA" id="ARBA00022989"/>
    </source>
</evidence>
<comment type="subcellular location">
    <subcellularLocation>
        <location evidence="1">Membrane</location>
        <topology evidence="1">Single-pass type I membrane protein</topology>
    </subcellularLocation>
</comment>
<dbReference type="Pfam" id="PF09238">
    <property type="entry name" value="IL4Ra_N"/>
    <property type="match status" value="1"/>
</dbReference>
<keyword evidence="3" id="KW-0812">Transmembrane</keyword>
<dbReference type="InterPro" id="IPR013783">
    <property type="entry name" value="Ig-like_fold"/>
</dbReference>
<feature type="compositionally biased region" description="Polar residues" evidence="9">
    <location>
        <begin position="404"/>
        <end position="413"/>
    </location>
</feature>
<reference evidence="12" key="1">
    <citation type="journal article" date="2013" name="Nat. Genet.">
        <title>The draft genomes of soft-shell turtle and green sea turtle yield insights into the development and evolution of the turtle-specific body plan.</title>
        <authorList>
            <person name="Wang Z."/>
            <person name="Pascual-Anaya J."/>
            <person name="Zadissa A."/>
            <person name="Li W."/>
            <person name="Niimura Y."/>
            <person name="Huang Z."/>
            <person name="Li C."/>
            <person name="White S."/>
            <person name="Xiong Z."/>
            <person name="Fang D."/>
            <person name="Wang B."/>
            <person name="Ming Y."/>
            <person name="Chen Y."/>
            <person name="Zheng Y."/>
            <person name="Kuraku S."/>
            <person name="Pignatelli M."/>
            <person name="Herrero J."/>
            <person name="Beal K."/>
            <person name="Nozawa M."/>
            <person name="Li Q."/>
            <person name="Wang J."/>
            <person name="Zhang H."/>
            <person name="Yu L."/>
            <person name="Shigenobu S."/>
            <person name="Wang J."/>
            <person name="Liu J."/>
            <person name="Flicek P."/>
            <person name="Searle S."/>
            <person name="Wang J."/>
            <person name="Kuratani S."/>
            <person name="Yin Y."/>
            <person name="Aken B."/>
            <person name="Zhang G."/>
            <person name="Irie N."/>
        </authorList>
    </citation>
    <scope>NUCLEOTIDE SEQUENCE [LARGE SCALE GENOMIC DNA]</scope>
</reference>
<evidence type="ECO:0000256" key="4">
    <source>
        <dbReference type="ARBA" id="ARBA00022729"/>
    </source>
</evidence>
<proteinExistence type="predicted"/>
<keyword evidence="7 11" id="KW-0675">Receptor</keyword>
<dbReference type="EMBL" id="KB541685">
    <property type="protein sequence ID" value="EMP32208.1"/>
    <property type="molecule type" value="Genomic_DNA"/>
</dbReference>
<protein>
    <submittedName>
        <fullName evidence="11">Interleukin-4 receptor subunit alpha</fullName>
    </submittedName>
</protein>
<evidence type="ECO:0000313" key="12">
    <source>
        <dbReference type="Proteomes" id="UP000031443"/>
    </source>
</evidence>
<evidence type="ECO:0000256" key="2">
    <source>
        <dbReference type="ARBA" id="ARBA00022553"/>
    </source>
</evidence>
<dbReference type="InterPro" id="IPR015319">
    <property type="entry name" value="IL-4_rcpt-alpha_N"/>
</dbReference>
<evidence type="ECO:0000256" key="7">
    <source>
        <dbReference type="ARBA" id="ARBA00023170"/>
    </source>
</evidence>
<dbReference type="Proteomes" id="UP000031443">
    <property type="component" value="Unassembled WGS sequence"/>
</dbReference>
<dbReference type="InterPro" id="IPR003961">
    <property type="entry name" value="FN3_dom"/>
</dbReference>
<dbReference type="Gene3D" id="2.60.40.10">
    <property type="entry name" value="Immunoglobulins"/>
    <property type="match status" value="2"/>
</dbReference>
<feature type="domain" description="Interleukin-4 receptor alpha N-terminal" evidence="10">
    <location>
        <begin position="6"/>
        <end position="99"/>
    </location>
</feature>
<dbReference type="SUPFAM" id="SSF49265">
    <property type="entry name" value="Fibronectin type III"/>
    <property type="match status" value="2"/>
</dbReference>
<evidence type="ECO:0000256" key="9">
    <source>
        <dbReference type="SAM" id="MobiDB-lite"/>
    </source>
</evidence>
<keyword evidence="12" id="KW-1185">Reference proteome</keyword>
<dbReference type="GO" id="GO:0009897">
    <property type="term" value="C:external side of plasma membrane"/>
    <property type="evidence" value="ECO:0007669"/>
    <property type="project" value="TreeGrafter"/>
</dbReference>
<evidence type="ECO:0000313" key="11">
    <source>
        <dbReference type="EMBL" id="EMP32208.1"/>
    </source>
</evidence>
<dbReference type="STRING" id="8469.M7BJI7"/>
<dbReference type="GO" id="GO:0004896">
    <property type="term" value="F:cytokine receptor activity"/>
    <property type="evidence" value="ECO:0007669"/>
    <property type="project" value="InterPro"/>
</dbReference>
<dbReference type="CDD" id="cd00063">
    <property type="entry name" value="FN3"/>
    <property type="match status" value="1"/>
</dbReference>
<dbReference type="GO" id="GO:0002532">
    <property type="term" value="P:production of molecular mediator involved in inflammatory response"/>
    <property type="evidence" value="ECO:0007669"/>
    <property type="project" value="InterPro"/>
</dbReference>
<keyword evidence="8" id="KW-0325">Glycoprotein</keyword>
<evidence type="ECO:0000259" key="10">
    <source>
        <dbReference type="Pfam" id="PF09238"/>
    </source>
</evidence>
<dbReference type="PANTHER" id="PTHR23037">
    <property type="entry name" value="CYTOKINE RECEPTOR"/>
    <property type="match status" value="1"/>
</dbReference>
<feature type="region of interest" description="Disordered" evidence="9">
    <location>
        <begin position="346"/>
        <end position="376"/>
    </location>
</feature>
<evidence type="ECO:0000256" key="1">
    <source>
        <dbReference type="ARBA" id="ARBA00004479"/>
    </source>
</evidence>
<feature type="compositionally biased region" description="Polar residues" evidence="9">
    <location>
        <begin position="347"/>
        <end position="376"/>
    </location>
</feature>
<organism evidence="11 12">
    <name type="scientific">Chelonia mydas</name>
    <name type="common">Green sea-turtle</name>
    <name type="synonym">Chelonia agassizi</name>
    <dbReference type="NCBI Taxonomy" id="8469"/>
    <lineage>
        <taxon>Eukaryota</taxon>
        <taxon>Metazoa</taxon>
        <taxon>Chordata</taxon>
        <taxon>Craniata</taxon>
        <taxon>Vertebrata</taxon>
        <taxon>Euteleostomi</taxon>
        <taxon>Archelosauria</taxon>
        <taxon>Testudinata</taxon>
        <taxon>Testudines</taxon>
        <taxon>Cryptodira</taxon>
        <taxon>Durocryptodira</taxon>
        <taxon>Americhelydia</taxon>
        <taxon>Chelonioidea</taxon>
        <taxon>Cheloniidae</taxon>
        <taxon>Chelonia</taxon>
    </lineage>
</organism>
<dbReference type="PANTHER" id="PTHR23037:SF32">
    <property type="entry name" value="INTERLEUKIN-4 RECEPTOR SUBUNIT ALPHA"/>
    <property type="match status" value="1"/>
</dbReference>
<dbReference type="InterPro" id="IPR036116">
    <property type="entry name" value="FN3_sf"/>
</dbReference>
<keyword evidence="2" id="KW-0597">Phosphoprotein</keyword>
<evidence type="ECO:0000256" key="8">
    <source>
        <dbReference type="ARBA" id="ARBA00023180"/>
    </source>
</evidence>
<dbReference type="AlphaFoldDB" id="M7BJI7"/>
<evidence type="ECO:0000256" key="6">
    <source>
        <dbReference type="ARBA" id="ARBA00023136"/>
    </source>
</evidence>